<evidence type="ECO:0000313" key="5">
    <source>
        <dbReference type="EMBL" id="CAE0606368.1"/>
    </source>
</evidence>
<dbReference type="NCBIfam" id="TIGR01490">
    <property type="entry name" value="HAD-SF-IB-hyp1"/>
    <property type="match status" value="1"/>
</dbReference>
<keyword evidence="4" id="KW-0472">Membrane</keyword>
<reference evidence="5" key="1">
    <citation type="submission" date="2021-01" db="EMBL/GenBank/DDBJ databases">
        <authorList>
            <person name="Corre E."/>
            <person name="Pelletier E."/>
            <person name="Niang G."/>
            <person name="Scheremetjew M."/>
            <person name="Finn R."/>
            <person name="Kale V."/>
            <person name="Holt S."/>
            <person name="Cochrane G."/>
            <person name="Meng A."/>
            <person name="Brown T."/>
            <person name="Cohen L."/>
        </authorList>
    </citation>
    <scope>NUCLEOTIDE SEQUENCE</scope>
    <source>
        <strain evidence="5">CCMP1897</strain>
    </source>
</reference>
<dbReference type="Gene3D" id="1.20.1440.100">
    <property type="entry name" value="SG protein - dephosphorylation function"/>
    <property type="match status" value="1"/>
</dbReference>
<dbReference type="Pfam" id="PF12710">
    <property type="entry name" value="HAD"/>
    <property type="match status" value="1"/>
</dbReference>
<keyword evidence="4" id="KW-1133">Transmembrane helix</keyword>
<dbReference type="InterPro" id="IPR036412">
    <property type="entry name" value="HAD-like_sf"/>
</dbReference>
<keyword evidence="3" id="KW-0460">Magnesium</keyword>
<dbReference type="Gene3D" id="3.40.50.1000">
    <property type="entry name" value="HAD superfamily/HAD-like"/>
    <property type="match status" value="1"/>
</dbReference>
<evidence type="ECO:0000256" key="4">
    <source>
        <dbReference type="SAM" id="Phobius"/>
    </source>
</evidence>
<dbReference type="EMBL" id="HBIS01000222">
    <property type="protein sequence ID" value="CAE0606368.1"/>
    <property type="molecule type" value="Transcribed_RNA"/>
</dbReference>
<keyword evidence="4" id="KW-0812">Transmembrane</keyword>
<dbReference type="InterPro" id="IPR050582">
    <property type="entry name" value="HAD-like_SerB"/>
</dbReference>
<dbReference type="InterPro" id="IPR006385">
    <property type="entry name" value="HAD_hydro_SerB1"/>
</dbReference>
<evidence type="ECO:0000256" key="2">
    <source>
        <dbReference type="ARBA" id="ARBA00022801"/>
    </source>
</evidence>
<evidence type="ECO:0000256" key="1">
    <source>
        <dbReference type="ARBA" id="ARBA00022723"/>
    </source>
</evidence>
<name>A0A7S3XBC6_9CHLO</name>
<dbReference type="InterPro" id="IPR023214">
    <property type="entry name" value="HAD_sf"/>
</dbReference>
<organism evidence="5">
    <name type="scientific">Picocystis salinarum</name>
    <dbReference type="NCBI Taxonomy" id="88271"/>
    <lineage>
        <taxon>Eukaryota</taxon>
        <taxon>Viridiplantae</taxon>
        <taxon>Chlorophyta</taxon>
        <taxon>Picocystophyceae</taxon>
        <taxon>Picocystales</taxon>
        <taxon>Picocystaceae</taxon>
        <taxon>Picocystis</taxon>
    </lineage>
</organism>
<sequence>MRVRVVASTDVAAGWCGTKHVREKKRMETKRNAGEDGDGSVGKKKAAFFDVDGTVTQSNVVVPFVQYKLRKMRWIQKAWYVPYMTLCCVVYLVMDKISRTWFNAVFYRSYRGMPAEEKKHMAQFVHCTYMKPRIFRQAVEMIERLKREGYRIVFVTGSLDFLVEPLAQQLGVDHVLAARMEEEAGRLTGKLLGNPVSDREKAKLVVQYAADHDVDLFRSKAFGDSYADVHMLQAVGEPTVVRGSRKLLRWAGTHRCPCLSYHEHLS</sequence>
<dbReference type="NCBIfam" id="TIGR01488">
    <property type="entry name" value="HAD-SF-IB"/>
    <property type="match status" value="1"/>
</dbReference>
<evidence type="ECO:0000256" key="3">
    <source>
        <dbReference type="ARBA" id="ARBA00022842"/>
    </source>
</evidence>
<dbReference type="GO" id="GO:0016787">
    <property type="term" value="F:hydrolase activity"/>
    <property type="evidence" value="ECO:0007669"/>
    <property type="project" value="UniProtKB-KW"/>
</dbReference>
<proteinExistence type="predicted"/>
<keyword evidence="2" id="KW-0378">Hydrolase</keyword>
<dbReference type="SUPFAM" id="SSF56784">
    <property type="entry name" value="HAD-like"/>
    <property type="match status" value="1"/>
</dbReference>
<evidence type="ECO:0008006" key="6">
    <source>
        <dbReference type="Google" id="ProtNLM"/>
    </source>
</evidence>
<dbReference type="AlphaFoldDB" id="A0A7S3XBC6"/>
<feature type="transmembrane region" description="Helical" evidence="4">
    <location>
        <begin position="78"/>
        <end position="94"/>
    </location>
</feature>
<dbReference type="GO" id="GO:0046872">
    <property type="term" value="F:metal ion binding"/>
    <property type="evidence" value="ECO:0007669"/>
    <property type="project" value="UniProtKB-KW"/>
</dbReference>
<accession>A0A7S3XBC6</accession>
<dbReference type="PANTHER" id="PTHR43344">
    <property type="entry name" value="PHOSPHOSERINE PHOSPHATASE"/>
    <property type="match status" value="1"/>
</dbReference>
<dbReference type="PANTHER" id="PTHR43344:SF13">
    <property type="entry name" value="PHOSPHATASE RV3661-RELATED"/>
    <property type="match status" value="1"/>
</dbReference>
<keyword evidence="1" id="KW-0479">Metal-binding</keyword>
<gene>
    <name evidence="5" type="ORF">PSAL00342_LOCUS184</name>
</gene>
<protein>
    <recommendedName>
        <fullName evidence="6">HAD-IB family hydrolase</fullName>
    </recommendedName>
</protein>